<name>E3KXB4_PUCGT</name>
<dbReference type="RefSeq" id="XP_003333406.2">
    <property type="nucleotide sequence ID" value="XM_003333358.2"/>
</dbReference>
<dbReference type="OrthoDB" id="2501845at2759"/>
<protein>
    <submittedName>
        <fullName evidence="2">Uncharacterized protein</fullName>
    </submittedName>
</protein>
<dbReference type="VEuPathDB" id="FungiDB:PGTG_15190"/>
<evidence type="ECO:0000313" key="2">
    <source>
        <dbReference type="EMBL" id="EFP88987.2"/>
    </source>
</evidence>
<feature type="signal peptide" evidence="1">
    <location>
        <begin position="1"/>
        <end position="25"/>
    </location>
</feature>
<sequence>MKHMSLFLVLNLSICLLLFSPIGLALLIPHDRYSVDLRSDSVLGATQTERKSIASYSYLGVEPSKLIQHVIIRSGPYHICTPLSLPLAGANRAIGVQYHWSSIKGCRIHNRLSKDPMKYSRSTSAILTYFYSLSVLSYVQGRIGGLPKLHLTTYSLPEPPQQSKSIPSGAGYHLEYPIPKAVARSKDTASKSTHTSANSVHKNQEGRTLCCFGSVNPRVNSQEKGSASVPKRESREKLEKTLIIEHPAVDPSSHQLQADQMEKLKQWKSIAEVAQFMEKLELGITEIVNSLIYLEMQRFSSEDLERLLARFTENREFVRTPATFAFLVHTFIIDVYRSRVGSNQPNLVANAYLKNEYGIYKRYAREQIFMLAKIEIMDCLDGMISRASRYYEKAKLEIDTWKEQVDSVIEMLKLIQWEMSPFHSQEIQRTLLRNQLSQTKARSGDRGLFEFLETGARMNVSVESLQSFLLLNTKGTTPEHREKLFLHVQSIHDDLSEICDDLDSPKINHRDALRGAVG</sequence>
<evidence type="ECO:0000313" key="3">
    <source>
        <dbReference type="Proteomes" id="UP000008783"/>
    </source>
</evidence>
<accession>E3KXB4</accession>
<dbReference type="GeneID" id="10542429"/>
<organism evidence="2 3">
    <name type="scientific">Puccinia graminis f. sp. tritici (strain CRL 75-36-700-3 / race SCCL)</name>
    <name type="common">Black stem rust fungus</name>
    <dbReference type="NCBI Taxonomy" id="418459"/>
    <lineage>
        <taxon>Eukaryota</taxon>
        <taxon>Fungi</taxon>
        <taxon>Dikarya</taxon>
        <taxon>Basidiomycota</taxon>
        <taxon>Pucciniomycotina</taxon>
        <taxon>Pucciniomycetes</taxon>
        <taxon>Pucciniales</taxon>
        <taxon>Pucciniaceae</taxon>
        <taxon>Puccinia</taxon>
    </lineage>
</organism>
<evidence type="ECO:0000256" key="1">
    <source>
        <dbReference type="SAM" id="SignalP"/>
    </source>
</evidence>
<dbReference type="AlphaFoldDB" id="E3KXB4"/>
<proteinExistence type="predicted"/>
<keyword evidence="3" id="KW-1185">Reference proteome</keyword>
<dbReference type="InParanoid" id="E3KXB4"/>
<dbReference type="EMBL" id="DS178318">
    <property type="protein sequence ID" value="EFP88987.2"/>
    <property type="molecule type" value="Genomic_DNA"/>
</dbReference>
<keyword evidence="1" id="KW-0732">Signal</keyword>
<dbReference type="HOGENOM" id="CLU_621317_0_0_1"/>
<dbReference type="Proteomes" id="UP000008783">
    <property type="component" value="Unassembled WGS sequence"/>
</dbReference>
<feature type="chain" id="PRO_5003172914" evidence="1">
    <location>
        <begin position="26"/>
        <end position="518"/>
    </location>
</feature>
<gene>
    <name evidence="2" type="ORF">PGTG_15190</name>
</gene>
<reference key="1">
    <citation type="submission" date="2007-01" db="EMBL/GenBank/DDBJ databases">
        <title>The Genome Sequence of Puccinia graminis f. sp. tritici Strain CRL 75-36-700-3.</title>
        <authorList>
            <consortium name="The Broad Institute Genome Sequencing Platform"/>
            <person name="Birren B."/>
            <person name="Lander E."/>
            <person name="Galagan J."/>
            <person name="Nusbaum C."/>
            <person name="Devon K."/>
            <person name="Cuomo C."/>
            <person name="Jaffe D."/>
            <person name="Butler J."/>
            <person name="Alvarez P."/>
            <person name="Gnerre S."/>
            <person name="Grabherr M."/>
            <person name="Mauceli E."/>
            <person name="Brockman W."/>
            <person name="Young S."/>
            <person name="LaButti K."/>
            <person name="Sykes S."/>
            <person name="DeCaprio D."/>
            <person name="Crawford M."/>
            <person name="Koehrsen M."/>
            <person name="Engels R."/>
            <person name="Montgomery P."/>
            <person name="Pearson M."/>
            <person name="Howarth C."/>
            <person name="Larson L."/>
            <person name="White J."/>
            <person name="Zeng Q."/>
            <person name="Kodira C."/>
            <person name="Yandava C."/>
            <person name="Alvarado L."/>
            <person name="O'Leary S."/>
            <person name="Szabo L."/>
            <person name="Dean R."/>
            <person name="Schein J."/>
        </authorList>
    </citation>
    <scope>NUCLEOTIDE SEQUENCE</scope>
    <source>
        <strain>CRL 75-36-700-3</strain>
    </source>
</reference>
<dbReference type="KEGG" id="pgr:PGTG_15190"/>
<reference evidence="3" key="2">
    <citation type="journal article" date="2011" name="Proc. Natl. Acad. Sci. U.S.A.">
        <title>Obligate biotrophy features unraveled by the genomic analysis of rust fungi.</title>
        <authorList>
            <person name="Duplessis S."/>
            <person name="Cuomo C.A."/>
            <person name="Lin Y.-C."/>
            <person name="Aerts A."/>
            <person name="Tisserant E."/>
            <person name="Veneault-Fourrey C."/>
            <person name="Joly D.L."/>
            <person name="Hacquard S."/>
            <person name="Amselem J."/>
            <person name="Cantarel B.L."/>
            <person name="Chiu R."/>
            <person name="Coutinho P.M."/>
            <person name="Feau N."/>
            <person name="Field M."/>
            <person name="Frey P."/>
            <person name="Gelhaye E."/>
            <person name="Goldberg J."/>
            <person name="Grabherr M.G."/>
            <person name="Kodira C.D."/>
            <person name="Kohler A."/>
            <person name="Kuees U."/>
            <person name="Lindquist E.A."/>
            <person name="Lucas S.M."/>
            <person name="Mago R."/>
            <person name="Mauceli E."/>
            <person name="Morin E."/>
            <person name="Murat C."/>
            <person name="Pangilinan J.L."/>
            <person name="Park R."/>
            <person name="Pearson M."/>
            <person name="Quesneville H."/>
            <person name="Rouhier N."/>
            <person name="Sakthikumar S."/>
            <person name="Salamov A.A."/>
            <person name="Schmutz J."/>
            <person name="Selles B."/>
            <person name="Shapiro H."/>
            <person name="Tanguay P."/>
            <person name="Tuskan G.A."/>
            <person name="Henrissat B."/>
            <person name="Van de Peer Y."/>
            <person name="Rouze P."/>
            <person name="Ellis J.G."/>
            <person name="Dodds P.N."/>
            <person name="Schein J.E."/>
            <person name="Zhong S."/>
            <person name="Hamelin R.C."/>
            <person name="Grigoriev I.V."/>
            <person name="Szabo L.J."/>
            <person name="Martin F."/>
        </authorList>
    </citation>
    <scope>NUCLEOTIDE SEQUENCE [LARGE SCALE GENOMIC DNA]</scope>
    <source>
        <strain evidence="3">CRL 75-36-700-3 / race SCCL</strain>
    </source>
</reference>